<protein>
    <submittedName>
        <fullName evidence="1">Uncharacterized protein</fullName>
    </submittedName>
</protein>
<name>A0ACD3ABT6_9AGAR</name>
<dbReference type="Proteomes" id="UP000308600">
    <property type="component" value="Unassembled WGS sequence"/>
</dbReference>
<proteinExistence type="predicted"/>
<accession>A0ACD3ABT6</accession>
<evidence type="ECO:0000313" key="1">
    <source>
        <dbReference type="EMBL" id="TFK63046.1"/>
    </source>
</evidence>
<gene>
    <name evidence="1" type="ORF">BDN72DRAFT_848084</name>
</gene>
<sequence length="86" mass="9428">MIRRALDQEPRAALTPLSQPVPGRGGAPTQCTVNPPDHTLARASWPCSHPDQIQDTAQTRAYQIATASKTTQHLPFKAVKRPSKLF</sequence>
<dbReference type="EMBL" id="ML208543">
    <property type="protein sequence ID" value="TFK63046.1"/>
    <property type="molecule type" value="Genomic_DNA"/>
</dbReference>
<organism evidence="1 2">
    <name type="scientific">Pluteus cervinus</name>
    <dbReference type="NCBI Taxonomy" id="181527"/>
    <lineage>
        <taxon>Eukaryota</taxon>
        <taxon>Fungi</taxon>
        <taxon>Dikarya</taxon>
        <taxon>Basidiomycota</taxon>
        <taxon>Agaricomycotina</taxon>
        <taxon>Agaricomycetes</taxon>
        <taxon>Agaricomycetidae</taxon>
        <taxon>Agaricales</taxon>
        <taxon>Pluteineae</taxon>
        <taxon>Pluteaceae</taxon>
        <taxon>Pluteus</taxon>
    </lineage>
</organism>
<evidence type="ECO:0000313" key="2">
    <source>
        <dbReference type="Proteomes" id="UP000308600"/>
    </source>
</evidence>
<keyword evidence="2" id="KW-1185">Reference proteome</keyword>
<reference evidence="1 2" key="1">
    <citation type="journal article" date="2019" name="Nat. Ecol. Evol.">
        <title>Megaphylogeny resolves global patterns of mushroom evolution.</title>
        <authorList>
            <person name="Varga T."/>
            <person name="Krizsan K."/>
            <person name="Foldi C."/>
            <person name="Dima B."/>
            <person name="Sanchez-Garcia M."/>
            <person name="Sanchez-Ramirez S."/>
            <person name="Szollosi G.J."/>
            <person name="Szarkandi J.G."/>
            <person name="Papp V."/>
            <person name="Albert L."/>
            <person name="Andreopoulos W."/>
            <person name="Angelini C."/>
            <person name="Antonin V."/>
            <person name="Barry K.W."/>
            <person name="Bougher N.L."/>
            <person name="Buchanan P."/>
            <person name="Buyck B."/>
            <person name="Bense V."/>
            <person name="Catcheside P."/>
            <person name="Chovatia M."/>
            <person name="Cooper J."/>
            <person name="Damon W."/>
            <person name="Desjardin D."/>
            <person name="Finy P."/>
            <person name="Geml J."/>
            <person name="Haridas S."/>
            <person name="Hughes K."/>
            <person name="Justo A."/>
            <person name="Karasinski D."/>
            <person name="Kautmanova I."/>
            <person name="Kiss B."/>
            <person name="Kocsube S."/>
            <person name="Kotiranta H."/>
            <person name="LaButti K.M."/>
            <person name="Lechner B.E."/>
            <person name="Liimatainen K."/>
            <person name="Lipzen A."/>
            <person name="Lukacs Z."/>
            <person name="Mihaltcheva S."/>
            <person name="Morgado L.N."/>
            <person name="Niskanen T."/>
            <person name="Noordeloos M.E."/>
            <person name="Ohm R.A."/>
            <person name="Ortiz-Santana B."/>
            <person name="Ovrebo C."/>
            <person name="Racz N."/>
            <person name="Riley R."/>
            <person name="Savchenko A."/>
            <person name="Shiryaev A."/>
            <person name="Soop K."/>
            <person name="Spirin V."/>
            <person name="Szebenyi C."/>
            <person name="Tomsovsky M."/>
            <person name="Tulloss R.E."/>
            <person name="Uehling J."/>
            <person name="Grigoriev I.V."/>
            <person name="Vagvolgyi C."/>
            <person name="Papp T."/>
            <person name="Martin F.M."/>
            <person name="Miettinen O."/>
            <person name="Hibbett D.S."/>
            <person name="Nagy L.G."/>
        </authorList>
    </citation>
    <scope>NUCLEOTIDE SEQUENCE [LARGE SCALE GENOMIC DNA]</scope>
    <source>
        <strain evidence="1 2">NL-1719</strain>
    </source>
</reference>